<keyword evidence="1 2" id="KW-1015">Disulfide bond</keyword>
<proteinExistence type="predicted"/>
<evidence type="ECO:0000256" key="1">
    <source>
        <dbReference type="ARBA" id="ARBA00023157"/>
    </source>
</evidence>
<evidence type="ECO:0000313" key="7">
    <source>
        <dbReference type="Proteomes" id="UP000752696"/>
    </source>
</evidence>
<dbReference type="PANTHER" id="PTHR24652">
    <property type="entry name" value="LOW-DENSITY LIPOPROTEIN RECEPTOR CLASS A DOMAIN-CONTAINING PROTEIN 2"/>
    <property type="match status" value="1"/>
</dbReference>
<evidence type="ECO:0008006" key="8">
    <source>
        <dbReference type="Google" id="ProtNLM"/>
    </source>
</evidence>
<feature type="region of interest" description="Disordered" evidence="3">
    <location>
        <begin position="743"/>
        <end position="814"/>
    </location>
</feature>
<keyword evidence="4" id="KW-0812">Transmembrane</keyword>
<evidence type="ECO:0000256" key="2">
    <source>
        <dbReference type="PROSITE-ProRule" id="PRU00124"/>
    </source>
</evidence>
<dbReference type="InterPro" id="IPR023415">
    <property type="entry name" value="LDLR_class-A_CS"/>
</dbReference>
<dbReference type="Gene3D" id="4.10.400.10">
    <property type="entry name" value="Low-density Lipoprotein Receptor"/>
    <property type="match status" value="1"/>
</dbReference>
<comment type="caution">
    <text evidence="2">Lacks conserved residue(s) required for the propagation of feature annotation.</text>
</comment>
<name>A0A6V7HEX3_9HYME</name>
<dbReference type="InterPro" id="IPR002172">
    <property type="entry name" value="LDrepeatLR_classA_rpt"/>
</dbReference>
<dbReference type="SUPFAM" id="SSF57424">
    <property type="entry name" value="LDL receptor-like module"/>
    <property type="match status" value="1"/>
</dbReference>
<feature type="compositionally biased region" description="Low complexity" evidence="3">
    <location>
        <begin position="634"/>
        <end position="643"/>
    </location>
</feature>
<dbReference type="InterPro" id="IPR036055">
    <property type="entry name" value="LDL_receptor-like_sf"/>
</dbReference>
<dbReference type="PROSITE" id="PS01209">
    <property type="entry name" value="LDLRA_1"/>
    <property type="match status" value="1"/>
</dbReference>
<keyword evidence="5" id="KW-0732">Signal</keyword>
<dbReference type="InterPro" id="IPR042333">
    <property type="entry name" value="LRAD2/Mig-13-like"/>
</dbReference>
<dbReference type="OrthoDB" id="19606at2759"/>
<gene>
    <name evidence="6" type="ORF">MHI_LOCUS843749</name>
</gene>
<dbReference type="Proteomes" id="UP000752696">
    <property type="component" value="Unassembled WGS sequence"/>
</dbReference>
<organism evidence="6 7">
    <name type="scientific">Heterotrigona itama</name>
    <dbReference type="NCBI Taxonomy" id="395501"/>
    <lineage>
        <taxon>Eukaryota</taxon>
        <taxon>Metazoa</taxon>
        <taxon>Ecdysozoa</taxon>
        <taxon>Arthropoda</taxon>
        <taxon>Hexapoda</taxon>
        <taxon>Insecta</taxon>
        <taxon>Pterygota</taxon>
        <taxon>Neoptera</taxon>
        <taxon>Endopterygota</taxon>
        <taxon>Hymenoptera</taxon>
        <taxon>Apocrita</taxon>
        <taxon>Aculeata</taxon>
        <taxon>Apoidea</taxon>
        <taxon>Anthophila</taxon>
        <taxon>Apidae</taxon>
        <taxon>Heterotrigona</taxon>
    </lineage>
</organism>
<feature type="region of interest" description="Disordered" evidence="3">
    <location>
        <begin position="967"/>
        <end position="1060"/>
    </location>
</feature>
<dbReference type="CDD" id="cd00041">
    <property type="entry name" value="CUB"/>
    <property type="match status" value="1"/>
</dbReference>
<dbReference type="Pfam" id="PF00057">
    <property type="entry name" value="Ldl_recept_a"/>
    <property type="match status" value="1"/>
</dbReference>
<feature type="signal peptide" evidence="5">
    <location>
        <begin position="1"/>
        <end position="20"/>
    </location>
</feature>
<comment type="caution">
    <text evidence="6">The sequence shown here is derived from an EMBL/GenBank/DDBJ whole genome shotgun (WGS) entry which is preliminary data.</text>
</comment>
<dbReference type="Gene3D" id="2.60.120.290">
    <property type="entry name" value="Spermadhesin, CUB domain"/>
    <property type="match status" value="2"/>
</dbReference>
<feature type="region of interest" description="Disordered" evidence="3">
    <location>
        <begin position="622"/>
        <end position="645"/>
    </location>
</feature>
<feature type="disulfide bond" evidence="2">
    <location>
        <begin position="453"/>
        <end position="471"/>
    </location>
</feature>
<keyword evidence="4" id="KW-0472">Membrane</keyword>
<evidence type="ECO:0000256" key="4">
    <source>
        <dbReference type="SAM" id="Phobius"/>
    </source>
</evidence>
<dbReference type="SUPFAM" id="SSF49854">
    <property type="entry name" value="Spermadhesin, CUB domain"/>
    <property type="match status" value="2"/>
</dbReference>
<feature type="region of interest" description="Disordered" evidence="3">
    <location>
        <begin position="846"/>
        <end position="919"/>
    </location>
</feature>
<dbReference type="InterPro" id="IPR000859">
    <property type="entry name" value="CUB_dom"/>
</dbReference>
<feature type="compositionally biased region" description="Polar residues" evidence="3">
    <location>
        <begin position="659"/>
        <end position="676"/>
    </location>
</feature>
<dbReference type="AlphaFoldDB" id="A0A6V7HEX3"/>
<keyword evidence="7" id="KW-1185">Reference proteome</keyword>
<evidence type="ECO:0000256" key="3">
    <source>
        <dbReference type="SAM" id="MobiDB-lite"/>
    </source>
</evidence>
<feature type="region of interest" description="Disordered" evidence="3">
    <location>
        <begin position="1092"/>
        <end position="1111"/>
    </location>
</feature>
<feature type="compositionally biased region" description="Basic and acidic residues" evidence="3">
    <location>
        <begin position="984"/>
        <end position="996"/>
    </location>
</feature>
<dbReference type="PROSITE" id="PS50068">
    <property type="entry name" value="LDLRA_2"/>
    <property type="match status" value="1"/>
</dbReference>
<dbReference type="CDD" id="cd00112">
    <property type="entry name" value="LDLa"/>
    <property type="match status" value="1"/>
</dbReference>
<accession>A0A6V7HEX3</accession>
<reference evidence="6" key="1">
    <citation type="submission" date="2020-07" db="EMBL/GenBank/DDBJ databases">
        <authorList>
            <person name="Nazaruddin N."/>
        </authorList>
    </citation>
    <scope>NUCLEOTIDE SEQUENCE</scope>
</reference>
<feature type="transmembrane region" description="Helical" evidence="4">
    <location>
        <begin position="517"/>
        <end position="538"/>
    </location>
</feature>
<feature type="chain" id="PRO_5027668147" description="CUB domain-containing protein" evidence="5">
    <location>
        <begin position="21"/>
        <end position="1210"/>
    </location>
</feature>
<feature type="compositionally biased region" description="Low complexity" evidence="3">
    <location>
        <begin position="786"/>
        <end position="814"/>
    </location>
</feature>
<feature type="region of interest" description="Disordered" evidence="3">
    <location>
        <begin position="658"/>
        <end position="704"/>
    </location>
</feature>
<protein>
    <recommendedName>
        <fullName evidence="8">CUB domain-containing protein</fullName>
    </recommendedName>
</protein>
<feature type="compositionally biased region" description="Basic and acidic residues" evidence="3">
    <location>
        <begin position="744"/>
        <end position="783"/>
    </location>
</feature>
<dbReference type="SMART" id="SM00192">
    <property type="entry name" value="LDLa"/>
    <property type="match status" value="1"/>
</dbReference>
<evidence type="ECO:0000256" key="5">
    <source>
        <dbReference type="SAM" id="SignalP"/>
    </source>
</evidence>
<sequence length="1210" mass="132659">MLAVKAIVGMGLLWWTVARGHEGNVVRNEDICGVQNGRRLYLELGEKGILYAKNVSFVRNEARQHEGSRVYASNSSHAQCSLELVTCPSCVIIATFGNIALPHHCGDGSVTMDSPCRCDYVWISEPPYEDVSGTPFCGLYSPITYRSSTRTLSITLLYSQSHKHAFTLEYTAERNRLHLRGTELTTTATGHQAAKGLNNTGGGILMSPFFPARYPRDLGLEYVVTCSSEAPSCRIRLLFSDFQLATVSIMEFYDWNGQRLDVSSGARFRPPVIVSSGPSLLIRFYANGGTGLGYKAFYSFVIGHPMLETKSVQPITDCGGYVENLGGTITMMDMVGGEAVKKTYDCVWLIRPPKNFLHMKTHMYLKVIAFADMAGNTELVVKQGPTSALLPLEILRHPASQLQPPRPHREHVAPVTSGFHVSLRGTFGPPSQLAIAYAAFSYMDCFAGSDFLCRNHRCIPSQLNCDGFDHCGDNSDEPATCFRDWELEPQDRKWHANKANYYFPKIDRYPDLKTATLVFVASSLGLIVLISALIILLYRMGARARQQRELQSRLQTISELLGRKKCQARKNPVGTFDTVFDIADGARIDEIAGSDDPPVYEAPPGYDEVVKLGFDSETIGRKKRRAFGREPRASRSSPSQSCSLDVGRSSVCSLAESAAGSSRGNGRATAASSCNQDDAGLSKNRATTRVPESPPPPYVTPPGSMSRHFSVSGLASVDSNDSREYICIYVYICNAAFTSLRVSTGERDDKQKEMKETEENEHEEKKEQEKTEVRRDWFRRADEQFSSSLSGNDDDSPPGGSSSPAKSVVDSRSSSEVVVSINAELLGAYPRIRSSASNLIRTTADASCDSQRRCSPVASTNAVQPSGRDEGQGEGEGEGGGEGGGKKAEETIEDTVEEERSCRAVNESGTEGRGGGEQLAEVVEDKTVKSEDGCGCSCEGACGCATVQRRSSSFKERSIAGGRLRWPAVRRISSTDRNLAGRSTIDERREWERERNEDEEMEEEEEREDDEDEDEDEDDGLSFRSRSESTIVKLLGDRRTKKSGGSTGASVAAGSPIPCAGTFGRSARKLPIYRTSTIGGLINNYEKLSNGEFEKSSRRSMHASDPVSIGSSRGVEQRCRRYSSCCDLESLYEGIRILDELLARRSSHLAVAHGPRKQSVTVMLFGTPRHGATATTTTTTTTRRRRSAGEEGTIREIGRVSRFSLDALSN</sequence>
<feature type="compositionally biased region" description="Acidic residues" evidence="3">
    <location>
        <begin position="997"/>
        <end position="1020"/>
    </location>
</feature>
<evidence type="ECO:0000313" key="6">
    <source>
        <dbReference type="EMBL" id="CAD1479149.1"/>
    </source>
</evidence>
<keyword evidence="4" id="KW-1133">Transmembrane helix</keyword>
<dbReference type="EMBL" id="CAJDYZ010011240">
    <property type="protein sequence ID" value="CAD1479149.1"/>
    <property type="molecule type" value="Genomic_DNA"/>
</dbReference>
<dbReference type="InterPro" id="IPR035914">
    <property type="entry name" value="Sperma_CUB_dom_sf"/>
</dbReference>